<name>A0ABU9VF94_9BACI</name>
<evidence type="ECO:0000256" key="4">
    <source>
        <dbReference type="ARBA" id="ARBA00022801"/>
    </source>
</evidence>
<feature type="domain" description="Survival protein SurE-like phosphatase/nucleotidase" evidence="6">
    <location>
        <begin position="3"/>
        <end position="180"/>
    </location>
</feature>
<evidence type="ECO:0000313" key="8">
    <source>
        <dbReference type="Proteomes" id="UP001418796"/>
    </source>
</evidence>
<keyword evidence="8" id="KW-1185">Reference proteome</keyword>
<comment type="function">
    <text evidence="5">Nucleotidase that shows phosphatase activity on nucleoside 5'-monophosphates.</text>
</comment>
<keyword evidence="5" id="KW-0963">Cytoplasm</keyword>
<dbReference type="SUPFAM" id="SSF64167">
    <property type="entry name" value="SurE-like"/>
    <property type="match status" value="1"/>
</dbReference>
<proteinExistence type="inferred from homology"/>
<feature type="binding site" evidence="5">
    <location>
        <position position="96"/>
    </location>
    <ligand>
        <name>a divalent metal cation</name>
        <dbReference type="ChEBI" id="CHEBI:60240"/>
    </ligand>
</feature>
<evidence type="ECO:0000256" key="1">
    <source>
        <dbReference type="ARBA" id="ARBA00000815"/>
    </source>
</evidence>
<comment type="cofactor">
    <cofactor evidence="5">
        <name>a divalent metal cation</name>
        <dbReference type="ChEBI" id="CHEBI:60240"/>
    </cofactor>
    <text evidence="5">Binds 1 divalent metal cation per subunit.</text>
</comment>
<feature type="binding site" evidence="5">
    <location>
        <position position="8"/>
    </location>
    <ligand>
        <name>a divalent metal cation</name>
        <dbReference type="ChEBI" id="CHEBI:60240"/>
    </ligand>
</feature>
<evidence type="ECO:0000256" key="5">
    <source>
        <dbReference type="HAMAP-Rule" id="MF_00060"/>
    </source>
</evidence>
<comment type="catalytic activity">
    <reaction evidence="1 5">
        <text>a ribonucleoside 5'-phosphate + H2O = a ribonucleoside + phosphate</text>
        <dbReference type="Rhea" id="RHEA:12484"/>
        <dbReference type="ChEBI" id="CHEBI:15377"/>
        <dbReference type="ChEBI" id="CHEBI:18254"/>
        <dbReference type="ChEBI" id="CHEBI:43474"/>
        <dbReference type="ChEBI" id="CHEBI:58043"/>
        <dbReference type="EC" id="3.1.3.5"/>
    </reaction>
</comment>
<dbReference type="InterPro" id="IPR030048">
    <property type="entry name" value="SurE"/>
</dbReference>
<protein>
    <recommendedName>
        <fullName evidence="5">5'-nucleotidase SurE</fullName>
        <ecNumber evidence="5">3.1.3.5</ecNumber>
    </recommendedName>
    <alternativeName>
        <fullName evidence="5">Nucleoside 5'-monophosphate phosphohydrolase</fullName>
    </alternativeName>
</protein>
<accession>A0ABU9VF94</accession>
<keyword evidence="5" id="KW-0547">Nucleotide-binding</keyword>
<sequence length="265" mass="29777">MKILVTNDDGIFSPGVAALVEVLQHFGEIFVVCPDQKRSGISHSVTLRQPLKATAVKAFGDCVNSWAVKGTPADCIRLALDVLMDEKPEIVISGMNIGATIGRDIYYSGTMAAASEASLYQIPGMAISIDHLNDSEIKFHKPKILLYGLLETMLAERLPRNVFYNINVPYLEKKDCKGVYPVAADSSVSRYNYVELNDPDGFVYYWVKDRLNQPVMYQDGLDFSKLKEGYITICPIESMVTQRKQLKRLEKWFPPMNETHKKASE</sequence>
<keyword evidence="4 5" id="KW-0378">Hydrolase</keyword>
<comment type="subcellular location">
    <subcellularLocation>
        <location evidence="5">Cytoplasm</location>
    </subcellularLocation>
</comment>
<comment type="caution">
    <text evidence="7">The sequence shown here is derived from an EMBL/GenBank/DDBJ whole genome shotgun (WGS) entry which is preliminary data.</text>
</comment>
<gene>
    <name evidence="5 7" type="primary">surE</name>
    <name evidence="7" type="ORF">MKY91_05265</name>
</gene>
<dbReference type="EMBL" id="JBCITK010000001">
    <property type="protein sequence ID" value="MEN0642565.1"/>
    <property type="molecule type" value="Genomic_DNA"/>
</dbReference>
<dbReference type="HAMAP" id="MF_00060">
    <property type="entry name" value="SurE"/>
    <property type="match status" value="1"/>
</dbReference>
<feature type="binding site" evidence="5">
    <location>
        <position position="39"/>
    </location>
    <ligand>
        <name>a divalent metal cation</name>
        <dbReference type="ChEBI" id="CHEBI:60240"/>
    </ligand>
</feature>
<feature type="binding site" evidence="5">
    <location>
        <position position="9"/>
    </location>
    <ligand>
        <name>a divalent metal cation</name>
        <dbReference type="ChEBI" id="CHEBI:60240"/>
    </ligand>
</feature>
<dbReference type="NCBIfam" id="TIGR00087">
    <property type="entry name" value="surE"/>
    <property type="match status" value="1"/>
</dbReference>
<keyword evidence="3 5" id="KW-0479">Metal-binding</keyword>
<dbReference type="RefSeq" id="WP_343129675.1">
    <property type="nucleotide sequence ID" value="NZ_JBCITK010000001.1"/>
</dbReference>
<evidence type="ECO:0000256" key="2">
    <source>
        <dbReference type="ARBA" id="ARBA00011062"/>
    </source>
</evidence>
<evidence type="ECO:0000313" key="7">
    <source>
        <dbReference type="EMBL" id="MEN0642565.1"/>
    </source>
</evidence>
<dbReference type="EC" id="3.1.3.5" evidence="5"/>
<dbReference type="PANTHER" id="PTHR30457">
    <property type="entry name" value="5'-NUCLEOTIDASE SURE"/>
    <property type="match status" value="1"/>
</dbReference>
<dbReference type="InterPro" id="IPR002828">
    <property type="entry name" value="SurE-like_Pase/nucleotidase"/>
</dbReference>
<dbReference type="Gene3D" id="3.40.1210.10">
    <property type="entry name" value="Survival protein SurE-like phosphatase/nucleotidase"/>
    <property type="match status" value="1"/>
</dbReference>
<comment type="similarity">
    <text evidence="2 5">Belongs to the SurE nucleotidase family.</text>
</comment>
<dbReference type="Proteomes" id="UP001418796">
    <property type="component" value="Unassembled WGS sequence"/>
</dbReference>
<reference evidence="7 8" key="1">
    <citation type="submission" date="2024-03" db="EMBL/GenBank/DDBJ databases">
        <title>Bacilli Hybrid Assemblies.</title>
        <authorList>
            <person name="Kovac J."/>
        </authorList>
    </citation>
    <scope>NUCLEOTIDE SEQUENCE [LARGE SCALE GENOMIC DNA]</scope>
    <source>
        <strain evidence="7 8">FSL R7-0666</strain>
    </source>
</reference>
<dbReference type="GO" id="GO:0008254">
    <property type="term" value="F:3'-nucleotidase activity"/>
    <property type="evidence" value="ECO:0007669"/>
    <property type="project" value="UniProtKB-EC"/>
</dbReference>
<dbReference type="InterPro" id="IPR036523">
    <property type="entry name" value="SurE-like_sf"/>
</dbReference>
<organism evidence="7 8">
    <name type="scientific">Alkalicoccobacillus gibsonii</name>
    <dbReference type="NCBI Taxonomy" id="79881"/>
    <lineage>
        <taxon>Bacteria</taxon>
        <taxon>Bacillati</taxon>
        <taxon>Bacillota</taxon>
        <taxon>Bacilli</taxon>
        <taxon>Bacillales</taxon>
        <taxon>Bacillaceae</taxon>
        <taxon>Alkalicoccobacillus</taxon>
    </lineage>
</organism>
<evidence type="ECO:0000256" key="3">
    <source>
        <dbReference type="ARBA" id="ARBA00022723"/>
    </source>
</evidence>
<dbReference type="GO" id="GO:0008253">
    <property type="term" value="F:5'-nucleotidase activity"/>
    <property type="evidence" value="ECO:0007669"/>
    <property type="project" value="UniProtKB-EC"/>
</dbReference>
<dbReference type="Pfam" id="PF01975">
    <property type="entry name" value="SurE"/>
    <property type="match status" value="1"/>
</dbReference>
<dbReference type="PANTHER" id="PTHR30457:SF0">
    <property type="entry name" value="PHOSPHATASE, PUTATIVE (AFU_ORTHOLOGUE AFUA_4G01070)-RELATED"/>
    <property type="match status" value="1"/>
</dbReference>
<evidence type="ECO:0000259" key="6">
    <source>
        <dbReference type="Pfam" id="PF01975"/>
    </source>
</evidence>